<evidence type="ECO:0000259" key="1">
    <source>
        <dbReference type="Pfam" id="PF07969"/>
    </source>
</evidence>
<dbReference type="Pfam" id="PF07969">
    <property type="entry name" value="Amidohydro_3"/>
    <property type="match status" value="1"/>
</dbReference>
<keyword evidence="3" id="KW-1185">Reference proteome</keyword>
<dbReference type="Gene3D" id="3.20.20.140">
    <property type="entry name" value="Metal-dependent hydrolases"/>
    <property type="match status" value="1"/>
</dbReference>
<keyword evidence="2" id="KW-0378">Hydrolase</keyword>
<dbReference type="Gene3D" id="2.30.40.10">
    <property type="entry name" value="Urease, subunit C, domain 1"/>
    <property type="match status" value="1"/>
</dbReference>
<name>A0A248JUS8_9PROT</name>
<dbReference type="CDD" id="cd01297">
    <property type="entry name" value="D-aminoacylase"/>
    <property type="match status" value="1"/>
</dbReference>
<organism evidence="2 3">
    <name type="scientific">Nitrospirillum viridazoti CBAmc</name>
    <dbReference type="NCBI Taxonomy" id="1441467"/>
    <lineage>
        <taxon>Bacteria</taxon>
        <taxon>Pseudomonadati</taxon>
        <taxon>Pseudomonadota</taxon>
        <taxon>Alphaproteobacteria</taxon>
        <taxon>Rhodospirillales</taxon>
        <taxon>Azospirillaceae</taxon>
        <taxon>Nitrospirillum</taxon>
        <taxon>Nitrospirillum viridazoti</taxon>
    </lineage>
</organism>
<dbReference type="InterPro" id="IPR032466">
    <property type="entry name" value="Metal_Hydrolase"/>
</dbReference>
<dbReference type="PANTHER" id="PTHR11647">
    <property type="entry name" value="HYDRANTOINASE/DIHYDROPYRIMIDINASE FAMILY MEMBER"/>
    <property type="match status" value="1"/>
</dbReference>
<dbReference type="InterPro" id="IPR050378">
    <property type="entry name" value="Metallo-dep_Hydrolases_sf"/>
</dbReference>
<dbReference type="InterPro" id="IPR013108">
    <property type="entry name" value="Amidohydro_3"/>
</dbReference>
<dbReference type="SUPFAM" id="SSF51556">
    <property type="entry name" value="Metallo-dependent hydrolases"/>
    <property type="match status" value="1"/>
</dbReference>
<gene>
    <name evidence="2" type="ORF">Y958_14805</name>
</gene>
<sequence>MTQDYDLVIRGGTIVDGTGAAPYTGDIAITGARIAAVGSVPGTGREEINAAGLIVTPGFVDVHTHYDGQITWENRLAPSSDHGITTVIMGNCGVGFAPARASDRQLTIKLMEGVEDIPEVVMADGVPWNWESFPDYLDALDQRQSDIDFAAQIPHSPLRVYVMGERGANLEPPTDTDLAEMRRLTAEAIAAGAIGVSTSRQLAHRFRDGRPAPSTQTEVDELRALAGGLADTGTGVFQLIPNTSRDATEEFTVIRTLAEVSGRPVNFSLLTGETIKGGWRGYMDGLVQARKDGLPISGQYYPRPIGMLFGLDLSYHPFSLNPSYKAIEHLPLDEKVAAMRDPEMRARLLAEEPQDPNPFFLWVVQQTHLLFPLGDPPNYNPAAEDSIKARAATLGVDERELMYDELLRNNGRTIIYCPMGNTEGGRFDAAANLFGQPGTVLGLGDGGAHYGMICDAAYPTFLLTQYVRDQKRLPLEQAISMLSRETAASVCLNDRGILKPGFKADINVIDLDRLHLYAPRVKRDLPAAGRRLSQKADGYEATIVSGTVTYRNGRATGALPGRLVRGARSAPAA</sequence>
<dbReference type="EMBL" id="CP022111">
    <property type="protein sequence ID" value="ASG22231.1"/>
    <property type="molecule type" value="Genomic_DNA"/>
</dbReference>
<protein>
    <submittedName>
        <fullName evidence="2">Amidohydrolase</fullName>
    </submittedName>
</protein>
<reference evidence="2 3" key="1">
    <citation type="submission" date="2017-06" db="EMBL/GenBank/DDBJ databases">
        <title>Complete genome sequence of Nitrospirillum amazonense strain CBAmC, an endophytic nitrogen-fixing and plant growth-promoting bacterium, isolated from sugarcane.</title>
        <authorList>
            <person name="Schwab S."/>
            <person name="dos Santos Teixeira K.R."/>
            <person name="Simoes Araujo J.L."/>
            <person name="Soares Vidal M."/>
            <person name="Borges de Freitas H.R."/>
            <person name="Rivello Crivelaro A.L."/>
            <person name="Bueno de Camargo Nunes A."/>
            <person name="dos Santos C.M."/>
            <person name="Palmeira da Silva Rosa D."/>
            <person name="da Silva Padilha D."/>
            <person name="da Silva E."/>
            <person name="Araujo Terra L."/>
            <person name="Soares Mendes V."/>
            <person name="Farinelli L."/>
            <person name="Magalhaes Cruz L."/>
            <person name="Baldani J.I."/>
        </authorList>
    </citation>
    <scope>NUCLEOTIDE SEQUENCE [LARGE SCALE GENOMIC DNA]</scope>
    <source>
        <strain evidence="2 3">CBAmC</strain>
    </source>
</reference>
<accession>A0A248JUS8</accession>
<dbReference type="Proteomes" id="UP000197153">
    <property type="component" value="Chromosome 2"/>
</dbReference>
<evidence type="ECO:0000313" key="3">
    <source>
        <dbReference type="Proteomes" id="UP000197153"/>
    </source>
</evidence>
<dbReference type="GO" id="GO:0005829">
    <property type="term" value="C:cytosol"/>
    <property type="evidence" value="ECO:0007669"/>
    <property type="project" value="TreeGrafter"/>
</dbReference>
<proteinExistence type="predicted"/>
<dbReference type="KEGG" id="nao:Y958_14805"/>
<dbReference type="RefSeq" id="WP_088872839.1">
    <property type="nucleotide sequence ID" value="NZ_CP022111.1"/>
</dbReference>
<dbReference type="AlphaFoldDB" id="A0A248JUS8"/>
<dbReference type="InterPro" id="IPR011059">
    <property type="entry name" value="Metal-dep_hydrolase_composite"/>
</dbReference>
<feature type="domain" description="Amidohydrolase 3" evidence="1">
    <location>
        <begin position="46"/>
        <end position="550"/>
    </location>
</feature>
<evidence type="ECO:0000313" key="2">
    <source>
        <dbReference type="EMBL" id="ASG22231.1"/>
    </source>
</evidence>
<dbReference type="PANTHER" id="PTHR11647:SF1">
    <property type="entry name" value="COLLAPSIN RESPONSE MEDIATOR PROTEIN"/>
    <property type="match status" value="1"/>
</dbReference>
<dbReference type="SUPFAM" id="SSF51338">
    <property type="entry name" value="Composite domain of metallo-dependent hydrolases"/>
    <property type="match status" value="1"/>
</dbReference>
<dbReference type="GO" id="GO:0016812">
    <property type="term" value="F:hydrolase activity, acting on carbon-nitrogen (but not peptide) bonds, in cyclic amides"/>
    <property type="evidence" value="ECO:0007669"/>
    <property type="project" value="TreeGrafter"/>
</dbReference>